<reference evidence="2 3" key="1">
    <citation type="submission" date="2016-03" db="EMBL/GenBank/DDBJ databases">
        <title>Draft genome sequence of Acetobacter malorum CECT 7742, a strain isolated from strawberry vinegar.</title>
        <authorList>
            <person name="Sainz F."/>
            <person name="Mas A."/>
            <person name="Torija M.J."/>
        </authorList>
    </citation>
    <scope>NUCLEOTIDE SEQUENCE [LARGE SCALE GENOMIC DNA]</scope>
    <source>
        <strain evidence="2 3">CECT 7742</strain>
    </source>
</reference>
<dbReference type="InterPro" id="IPR029057">
    <property type="entry name" value="PRTase-like"/>
</dbReference>
<organism evidence="2 3">
    <name type="scientific">Acetobacter malorum</name>
    <dbReference type="NCBI Taxonomy" id="178901"/>
    <lineage>
        <taxon>Bacteria</taxon>
        <taxon>Pseudomonadati</taxon>
        <taxon>Pseudomonadota</taxon>
        <taxon>Alphaproteobacteria</taxon>
        <taxon>Acetobacterales</taxon>
        <taxon>Acetobacteraceae</taxon>
        <taxon>Acetobacter</taxon>
    </lineage>
</organism>
<proteinExistence type="predicted"/>
<dbReference type="EC" id="2.4.2.9" evidence="2"/>
<name>A0A177GE19_9PROT</name>
<dbReference type="Pfam" id="PF14681">
    <property type="entry name" value="UPRTase"/>
    <property type="match status" value="1"/>
</dbReference>
<dbReference type="AlphaFoldDB" id="A0A177GE19"/>
<keyword evidence="2" id="KW-0808">Transferase</keyword>
<protein>
    <submittedName>
        <fullName evidence="2">Uracil phosphoribosyltransferase</fullName>
        <ecNumber evidence="2">2.4.2.9</ecNumber>
    </submittedName>
</protein>
<evidence type="ECO:0000313" key="3">
    <source>
        <dbReference type="Proteomes" id="UP000077349"/>
    </source>
</evidence>
<dbReference type="GO" id="GO:0004845">
    <property type="term" value="F:uracil phosphoribosyltransferase activity"/>
    <property type="evidence" value="ECO:0007669"/>
    <property type="project" value="UniProtKB-EC"/>
</dbReference>
<comment type="caution">
    <text evidence="2">The sequence shown here is derived from an EMBL/GenBank/DDBJ whole genome shotgun (WGS) entry which is preliminary data.</text>
</comment>
<dbReference type="SUPFAM" id="SSF53271">
    <property type="entry name" value="PRTase-like"/>
    <property type="match status" value="1"/>
</dbReference>
<dbReference type="EMBL" id="LVHD01000011">
    <property type="protein sequence ID" value="OAG77655.1"/>
    <property type="molecule type" value="Genomic_DNA"/>
</dbReference>
<feature type="domain" description="Phosphoribosyltransferase" evidence="1">
    <location>
        <begin position="2"/>
        <end position="29"/>
    </location>
</feature>
<dbReference type="Gene3D" id="3.40.50.2020">
    <property type="match status" value="1"/>
</dbReference>
<dbReference type="PATRIC" id="fig|178901.16.peg.1086"/>
<sequence length="30" mass="3310">MTCSIDRGLDEHGYIRPGLGDAGDRLFSTR</sequence>
<dbReference type="InterPro" id="IPR000836">
    <property type="entry name" value="PRTase_dom"/>
</dbReference>
<keyword evidence="2" id="KW-0328">Glycosyltransferase</keyword>
<gene>
    <name evidence="2" type="ORF">Amal_01025</name>
</gene>
<evidence type="ECO:0000313" key="2">
    <source>
        <dbReference type="EMBL" id="OAG77655.1"/>
    </source>
</evidence>
<accession>A0A177GE19</accession>
<evidence type="ECO:0000259" key="1">
    <source>
        <dbReference type="Pfam" id="PF14681"/>
    </source>
</evidence>
<dbReference type="Proteomes" id="UP000077349">
    <property type="component" value="Unassembled WGS sequence"/>
</dbReference>